<reference evidence="3" key="1">
    <citation type="submission" date="2016-11" db="UniProtKB">
        <authorList>
            <consortium name="WormBaseParasite"/>
        </authorList>
    </citation>
    <scope>IDENTIFICATION</scope>
</reference>
<evidence type="ECO:0000313" key="3">
    <source>
        <dbReference type="WBParaSite" id="MhA1_Contig221.frz3.gene9"/>
    </source>
</evidence>
<accession>A0A1I8BFQ7</accession>
<feature type="region of interest" description="Disordered" evidence="1">
    <location>
        <begin position="26"/>
        <end position="49"/>
    </location>
</feature>
<keyword evidence="2" id="KW-1185">Reference proteome</keyword>
<dbReference type="AlphaFoldDB" id="A0A1I8BFQ7"/>
<dbReference type="WBParaSite" id="MhA1_Contig221.frz3.gene9">
    <property type="protein sequence ID" value="MhA1_Contig221.frz3.gene9"/>
    <property type="gene ID" value="MhA1_Contig221.frz3.gene9"/>
</dbReference>
<name>A0A1I8BFQ7_MELHA</name>
<organism evidence="2 3">
    <name type="scientific">Meloidogyne hapla</name>
    <name type="common">Root-knot nematode worm</name>
    <dbReference type="NCBI Taxonomy" id="6305"/>
    <lineage>
        <taxon>Eukaryota</taxon>
        <taxon>Metazoa</taxon>
        <taxon>Ecdysozoa</taxon>
        <taxon>Nematoda</taxon>
        <taxon>Chromadorea</taxon>
        <taxon>Rhabditida</taxon>
        <taxon>Tylenchina</taxon>
        <taxon>Tylenchomorpha</taxon>
        <taxon>Tylenchoidea</taxon>
        <taxon>Meloidogynidae</taxon>
        <taxon>Meloidogyninae</taxon>
        <taxon>Meloidogyne</taxon>
    </lineage>
</organism>
<evidence type="ECO:0000256" key="1">
    <source>
        <dbReference type="SAM" id="MobiDB-lite"/>
    </source>
</evidence>
<sequence length="170" mass="19794">MTSSNFKRHNIFDSKDSCERWLKANGSVNDDKSSQNFGSEKTNENNKFEDWSNNNWSSDWSNANSINNVNSINNSQTFLGKIDNKNKRNVGSQRNEFGTFDPRFTGENQSRDKSHTKREKFLPPKSEEWELFDENKQVKEGEMFDEICEVYEEATAVLNCDGTDVQFEYK</sequence>
<proteinExistence type="predicted"/>
<dbReference type="Proteomes" id="UP000095281">
    <property type="component" value="Unplaced"/>
</dbReference>
<feature type="region of interest" description="Disordered" evidence="1">
    <location>
        <begin position="83"/>
        <end position="121"/>
    </location>
</feature>
<protein>
    <submittedName>
        <fullName evidence="3">Uncharacterized protein</fullName>
    </submittedName>
</protein>
<evidence type="ECO:0000313" key="2">
    <source>
        <dbReference type="Proteomes" id="UP000095281"/>
    </source>
</evidence>
<feature type="compositionally biased region" description="Basic and acidic residues" evidence="1">
    <location>
        <begin position="109"/>
        <end position="121"/>
    </location>
</feature>